<accession>A0ACC0CP66</accession>
<protein>
    <submittedName>
        <fullName evidence="1">P-loop containing nucleoside triphosphate hydrolase protein</fullName>
    </submittedName>
</protein>
<dbReference type="EMBL" id="MU394376">
    <property type="protein sequence ID" value="KAI6082219.1"/>
    <property type="molecule type" value="Genomic_DNA"/>
</dbReference>
<keyword evidence="2" id="KW-1185">Reference proteome</keyword>
<name>A0ACC0CP66_9PEZI</name>
<reference evidence="1 2" key="1">
    <citation type="journal article" date="2022" name="New Phytol.">
        <title>Ecological generalism drives hyperdiversity of secondary metabolite gene clusters in xylarialean endophytes.</title>
        <authorList>
            <person name="Franco M.E.E."/>
            <person name="Wisecaver J.H."/>
            <person name="Arnold A.E."/>
            <person name="Ju Y.M."/>
            <person name="Slot J.C."/>
            <person name="Ahrendt S."/>
            <person name="Moore L.P."/>
            <person name="Eastman K.E."/>
            <person name="Scott K."/>
            <person name="Konkel Z."/>
            <person name="Mondo S.J."/>
            <person name="Kuo A."/>
            <person name="Hayes R.D."/>
            <person name="Haridas S."/>
            <person name="Andreopoulos B."/>
            <person name="Riley R."/>
            <person name="LaButti K."/>
            <person name="Pangilinan J."/>
            <person name="Lipzen A."/>
            <person name="Amirebrahimi M."/>
            <person name="Yan J."/>
            <person name="Adam C."/>
            <person name="Keymanesh K."/>
            <person name="Ng V."/>
            <person name="Louie K."/>
            <person name="Northen T."/>
            <person name="Drula E."/>
            <person name="Henrissat B."/>
            <person name="Hsieh H.M."/>
            <person name="Youens-Clark K."/>
            <person name="Lutzoni F."/>
            <person name="Miadlikowska J."/>
            <person name="Eastwood D.C."/>
            <person name="Hamelin R.C."/>
            <person name="Grigoriev I.V."/>
            <person name="U'Ren J.M."/>
        </authorList>
    </citation>
    <scope>NUCLEOTIDE SEQUENCE [LARGE SCALE GENOMIC DNA]</scope>
    <source>
        <strain evidence="1 2">ER1909</strain>
    </source>
</reference>
<proteinExistence type="predicted"/>
<gene>
    <name evidence="1" type="ORF">F4821DRAFT_264188</name>
</gene>
<organism evidence="1 2">
    <name type="scientific">Hypoxylon rubiginosum</name>
    <dbReference type="NCBI Taxonomy" id="110542"/>
    <lineage>
        <taxon>Eukaryota</taxon>
        <taxon>Fungi</taxon>
        <taxon>Dikarya</taxon>
        <taxon>Ascomycota</taxon>
        <taxon>Pezizomycotina</taxon>
        <taxon>Sordariomycetes</taxon>
        <taxon>Xylariomycetidae</taxon>
        <taxon>Xylariales</taxon>
        <taxon>Hypoxylaceae</taxon>
        <taxon>Hypoxylon</taxon>
    </lineage>
</organism>
<keyword evidence="1" id="KW-0378">Hydrolase</keyword>
<evidence type="ECO:0000313" key="2">
    <source>
        <dbReference type="Proteomes" id="UP001497680"/>
    </source>
</evidence>
<evidence type="ECO:0000313" key="1">
    <source>
        <dbReference type="EMBL" id="KAI6082219.1"/>
    </source>
</evidence>
<sequence length="609" mass="69486">MENATRDEERNGEQQPRSRVLRFDQIFDLRTSNTKLEKTVKPRDVLYAKRYSQRKPVLIVRRMIDHKGKYTNTVIDVTSKLVADTLIEINKDVEDLNLNKTPPEADPELFFHSLDGLKAALRRARESPEPNQELIDDLKIACDFVEEDHRETLNNCSSLLAAGEISWPLLWTLIKPNSLVYHYQELSEQHQLLKFRSMKMMKHFNGTRKITDLLVYPLDRHPDPEDIKAKAMARGLLFQTMNGPYLCETQGVGLSEMRNDFFKTRNFKVRSYGRAMIDPAAFRMFNPNVTFIPTVSRTMKRESLTDEQLLITNPIALGFCFGNKQWLGLPMSRLLPIKWHHLAYKQLVLNQQSKDLILSLIKHHGSKHDDFDDIVAGKGKGTICLLSGPPGCGKTLTAEAVAEVTKRPLYSVSAGELGTNVDEVDQKLTGILELARTWDAVLLLDEADVFLLERSSSDIVRNALVSVFLRQIEYYQGILMLTTNRIDEFDLAFESRIHVSIRYPELDKDARRSIWSTFLDRARKPSEGAESAFSEKDKDVLAAREVNGRQIKNVVNGALALAKEEGKPLNMSHIENVLSVMHPWKQDEQAMDAFKRPRHTATATSDLLI</sequence>
<comment type="caution">
    <text evidence="1">The sequence shown here is derived from an EMBL/GenBank/DDBJ whole genome shotgun (WGS) entry which is preliminary data.</text>
</comment>
<dbReference type="Proteomes" id="UP001497680">
    <property type="component" value="Unassembled WGS sequence"/>
</dbReference>